<dbReference type="Proteomes" id="UP000823388">
    <property type="component" value="Chromosome 8K"/>
</dbReference>
<evidence type="ECO:0000313" key="1">
    <source>
        <dbReference type="EMBL" id="KAG2559883.1"/>
    </source>
</evidence>
<gene>
    <name evidence="1" type="ORF">PVAP13_8KG030306</name>
</gene>
<sequence>MLAPFLPPTNGHCARRRHLSPLLLRRNNCKLVHFVDSGTTLHNYKAILSRN</sequence>
<name>A0A8T0PDC8_PANVG</name>
<reference evidence="1" key="1">
    <citation type="submission" date="2020-05" db="EMBL/GenBank/DDBJ databases">
        <title>WGS assembly of Panicum virgatum.</title>
        <authorList>
            <person name="Lovell J.T."/>
            <person name="Jenkins J."/>
            <person name="Shu S."/>
            <person name="Juenger T.E."/>
            <person name="Schmutz J."/>
        </authorList>
    </citation>
    <scope>NUCLEOTIDE SEQUENCE</scope>
    <source>
        <strain evidence="1">AP13</strain>
    </source>
</reference>
<comment type="caution">
    <text evidence="1">The sequence shown here is derived from an EMBL/GenBank/DDBJ whole genome shotgun (WGS) entry which is preliminary data.</text>
</comment>
<accession>A0A8T0PDC8</accession>
<dbReference type="AlphaFoldDB" id="A0A8T0PDC8"/>
<keyword evidence="2" id="KW-1185">Reference proteome</keyword>
<evidence type="ECO:0000313" key="2">
    <source>
        <dbReference type="Proteomes" id="UP000823388"/>
    </source>
</evidence>
<protein>
    <submittedName>
        <fullName evidence="1">Uncharacterized protein</fullName>
    </submittedName>
</protein>
<organism evidence="1 2">
    <name type="scientific">Panicum virgatum</name>
    <name type="common">Blackwell switchgrass</name>
    <dbReference type="NCBI Taxonomy" id="38727"/>
    <lineage>
        <taxon>Eukaryota</taxon>
        <taxon>Viridiplantae</taxon>
        <taxon>Streptophyta</taxon>
        <taxon>Embryophyta</taxon>
        <taxon>Tracheophyta</taxon>
        <taxon>Spermatophyta</taxon>
        <taxon>Magnoliopsida</taxon>
        <taxon>Liliopsida</taxon>
        <taxon>Poales</taxon>
        <taxon>Poaceae</taxon>
        <taxon>PACMAD clade</taxon>
        <taxon>Panicoideae</taxon>
        <taxon>Panicodae</taxon>
        <taxon>Paniceae</taxon>
        <taxon>Panicinae</taxon>
        <taxon>Panicum</taxon>
        <taxon>Panicum sect. Hiantes</taxon>
    </lineage>
</organism>
<dbReference type="EMBL" id="CM029051">
    <property type="protein sequence ID" value="KAG2559883.1"/>
    <property type="molecule type" value="Genomic_DNA"/>
</dbReference>
<proteinExistence type="predicted"/>